<dbReference type="InterPro" id="IPR001452">
    <property type="entry name" value="SH3_domain"/>
</dbReference>
<protein>
    <submittedName>
        <fullName evidence="6">Uncharacterized protein</fullName>
    </submittedName>
</protein>
<dbReference type="InterPro" id="IPR036872">
    <property type="entry name" value="CH_dom_sf"/>
</dbReference>
<evidence type="ECO:0000313" key="6">
    <source>
        <dbReference type="EMBL" id="CDS09478.1"/>
    </source>
</evidence>
<proteinExistence type="predicted"/>
<dbReference type="SMART" id="SM00454">
    <property type="entry name" value="SAM"/>
    <property type="match status" value="1"/>
</dbReference>
<sequence>MEIVLVTHNFDAKENDEISIRAGETIQVIEKDEAFLDGWWRGRNARGQVGLFPVNYTVPLQQQQQPSSSSAMMPDRLEAQIGSLQNAVSSLELGRCRCPTVITPSMANAALQSSPPPITAASSIRQKLDACLLHPALHHQHASKWTVNQVTFWLEAMGFGDIALGFKEEEITGDVLLEMTPDLLKELGISTFGKRFRLHSAIKMLKDRMPSIEESVLETEHDNTRGGERGNKNMAQHTLKEGSTMPDTCQHTHSHVDPLKTGNATPLSQLRTVHQLTPDQPISTTNEYHMTSHMPETKTMMANSMSIGDRERSKGDKRKLPAGDQVLVHNGLLGQDQSASSPIQPQLSATSTIQPTLPVKSSRLRSLALWNSVNDTIAKRNALAGDEHSKPEIEGWLYKRSDKYRTWKKRWFILKGSSLFYLKSPKDLAMKGLLNLVGYRISVDETLYPGKYCFKAQRDGQKTFCFYTESESSMRDWLHALIKATIVRDYNQAVASSSRMPTVPLDVAQRMNPRPPSIIMRPSNMKRTRSYFHTGSRPHYNPPSAIDPSSSRIHPQQVEQVQQNQVKDNQSRFYNAISTINNDPVEQKVEDDYKEYIDWVNQHVCHPIQSIQEIRTGEPLAQLLESICKKPLHRPDNSKPKSASMQMLDIIVASFAYMGREGIRIKGKFTIKDIFSGDQERIAMMLDTLRQWEARQSSKHEHHTRRR</sequence>
<dbReference type="SUPFAM" id="SSF50729">
    <property type="entry name" value="PH domain-like"/>
    <property type="match status" value="1"/>
</dbReference>
<dbReference type="Pfam" id="PF14604">
    <property type="entry name" value="SH3_9"/>
    <property type="match status" value="1"/>
</dbReference>
<dbReference type="PROSITE" id="PS50002">
    <property type="entry name" value="SH3"/>
    <property type="match status" value="1"/>
</dbReference>
<dbReference type="SMART" id="SM00326">
    <property type="entry name" value="SH3"/>
    <property type="match status" value="1"/>
</dbReference>
<evidence type="ECO:0000256" key="1">
    <source>
        <dbReference type="ARBA" id="ARBA00022443"/>
    </source>
</evidence>
<accession>A0A077WQW8</accession>
<evidence type="ECO:0000259" key="3">
    <source>
        <dbReference type="PROSITE" id="PS50002"/>
    </source>
</evidence>
<dbReference type="PROSITE" id="PS50003">
    <property type="entry name" value="PH_DOMAIN"/>
    <property type="match status" value="1"/>
</dbReference>
<dbReference type="PROSITE" id="PS50105">
    <property type="entry name" value="SAM_DOMAIN"/>
    <property type="match status" value="1"/>
</dbReference>
<dbReference type="Pfam" id="PF00169">
    <property type="entry name" value="PH"/>
    <property type="match status" value="1"/>
</dbReference>
<dbReference type="PANTHER" id="PTHR12844">
    <property type="entry name" value="CONNECTOR ENCHANCER OF KINASE SUPPRESSOR OF RAS"/>
    <property type="match status" value="1"/>
</dbReference>
<dbReference type="EMBL" id="LK023332">
    <property type="protein sequence ID" value="CDS09478.1"/>
    <property type="molecule type" value="Genomic_DNA"/>
</dbReference>
<dbReference type="CDD" id="cd00174">
    <property type="entry name" value="SH3"/>
    <property type="match status" value="1"/>
</dbReference>
<evidence type="ECO:0000259" key="4">
    <source>
        <dbReference type="PROSITE" id="PS50003"/>
    </source>
</evidence>
<keyword evidence="1 2" id="KW-0728">SH3 domain</keyword>
<evidence type="ECO:0000256" key="2">
    <source>
        <dbReference type="PROSITE-ProRule" id="PRU00192"/>
    </source>
</evidence>
<dbReference type="Pfam" id="PF00536">
    <property type="entry name" value="SAM_1"/>
    <property type="match status" value="1"/>
</dbReference>
<dbReference type="PANTHER" id="PTHR12844:SF42">
    <property type="entry name" value="CONNECTOR ENHANCER OF KSR PROTEIN CNK"/>
    <property type="match status" value="1"/>
</dbReference>
<dbReference type="SUPFAM" id="SSF47769">
    <property type="entry name" value="SAM/Pointed domain"/>
    <property type="match status" value="1"/>
</dbReference>
<dbReference type="OrthoDB" id="73680at2759"/>
<dbReference type="Gene3D" id="1.10.150.50">
    <property type="entry name" value="Transcription Factor, Ets-1"/>
    <property type="match status" value="1"/>
</dbReference>
<reference evidence="6" key="1">
    <citation type="journal article" date="2014" name="Genome Announc.">
        <title>De novo whole-genome sequence and genome annotation of Lichtheimia ramosa.</title>
        <authorList>
            <person name="Linde J."/>
            <person name="Schwartze V."/>
            <person name="Binder U."/>
            <person name="Lass-Florl C."/>
            <person name="Voigt K."/>
            <person name="Horn F."/>
        </authorList>
    </citation>
    <scope>NUCLEOTIDE SEQUENCE</scope>
    <source>
        <strain evidence="6">JMRC FSU:6197</strain>
    </source>
</reference>
<dbReference type="SMART" id="SM00233">
    <property type="entry name" value="PH"/>
    <property type="match status" value="1"/>
</dbReference>
<dbReference type="CDD" id="cd09535">
    <property type="entry name" value="SAM_BOI-like_fungal"/>
    <property type="match status" value="1"/>
</dbReference>
<dbReference type="PRINTS" id="PR00452">
    <property type="entry name" value="SH3DOMAIN"/>
</dbReference>
<dbReference type="Gene3D" id="1.10.418.10">
    <property type="entry name" value="Calponin-like domain"/>
    <property type="match status" value="1"/>
</dbReference>
<dbReference type="InterPro" id="IPR036028">
    <property type="entry name" value="SH3-like_dom_sf"/>
</dbReference>
<gene>
    <name evidence="6" type="ORF">LRAMOSA10838</name>
</gene>
<dbReference type="InterPro" id="IPR001660">
    <property type="entry name" value="SAM"/>
</dbReference>
<dbReference type="InterPro" id="IPR001849">
    <property type="entry name" value="PH_domain"/>
</dbReference>
<dbReference type="AlphaFoldDB" id="A0A077WQW8"/>
<dbReference type="InterPro" id="IPR013761">
    <property type="entry name" value="SAM/pointed_sf"/>
</dbReference>
<dbReference type="Gene3D" id="2.30.29.30">
    <property type="entry name" value="Pleckstrin-homology domain (PH domain)/Phosphotyrosine-binding domain (PTB)"/>
    <property type="match status" value="1"/>
</dbReference>
<feature type="domain" description="PH" evidence="4">
    <location>
        <begin position="390"/>
        <end position="486"/>
    </location>
</feature>
<dbReference type="InterPro" id="IPR011993">
    <property type="entry name" value="PH-like_dom_sf"/>
</dbReference>
<dbReference type="Gene3D" id="2.30.30.40">
    <property type="entry name" value="SH3 Domains"/>
    <property type="match status" value="1"/>
</dbReference>
<feature type="domain" description="SH3" evidence="3">
    <location>
        <begin position="1"/>
        <end position="62"/>
    </location>
</feature>
<name>A0A077WQW8_9FUNG</name>
<dbReference type="SUPFAM" id="SSF50044">
    <property type="entry name" value="SH3-domain"/>
    <property type="match status" value="1"/>
</dbReference>
<dbReference type="InterPro" id="IPR051566">
    <property type="entry name" value="CNKSR"/>
</dbReference>
<evidence type="ECO:0000259" key="5">
    <source>
        <dbReference type="PROSITE" id="PS50105"/>
    </source>
</evidence>
<feature type="domain" description="SAM" evidence="5">
    <location>
        <begin position="145"/>
        <end position="208"/>
    </location>
</feature>
<organism evidence="6">
    <name type="scientific">Lichtheimia ramosa</name>
    <dbReference type="NCBI Taxonomy" id="688394"/>
    <lineage>
        <taxon>Eukaryota</taxon>
        <taxon>Fungi</taxon>
        <taxon>Fungi incertae sedis</taxon>
        <taxon>Mucoromycota</taxon>
        <taxon>Mucoromycotina</taxon>
        <taxon>Mucoromycetes</taxon>
        <taxon>Mucorales</taxon>
        <taxon>Lichtheimiaceae</taxon>
        <taxon>Lichtheimia</taxon>
    </lineage>
</organism>